<dbReference type="Proteomes" id="UP000539350">
    <property type="component" value="Unassembled WGS sequence"/>
</dbReference>
<dbReference type="InterPro" id="IPR021344">
    <property type="entry name" value="DUF2970"/>
</dbReference>
<protein>
    <submittedName>
        <fullName evidence="2">DUF2970 domain-containing protein</fullName>
    </submittedName>
</protein>
<proteinExistence type="predicted"/>
<evidence type="ECO:0000256" key="1">
    <source>
        <dbReference type="SAM" id="Phobius"/>
    </source>
</evidence>
<sequence length="71" mass="7550">MQQPTEDKVSTTEVVGSILAAGFGVQSSRNRERDFKRGKFGAFLLAGVILTTVFVATLFTIVKLVVSTAGS</sequence>
<accession>A0A7W2YJE1</accession>
<dbReference type="EMBL" id="JACFXU010000013">
    <property type="protein sequence ID" value="MBA6412203.1"/>
    <property type="molecule type" value="Genomic_DNA"/>
</dbReference>
<name>A0A7W2YJE1_9GAMM</name>
<comment type="caution">
    <text evidence="2">The sequence shown here is derived from an EMBL/GenBank/DDBJ whole genome shotgun (WGS) entry which is preliminary data.</text>
</comment>
<keyword evidence="1" id="KW-0812">Transmembrane</keyword>
<feature type="transmembrane region" description="Helical" evidence="1">
    <location>
        <begin position="40"/>
        <end position="66"/>
    </location>
</feature>
<keyword evidence="1" id="KW-0472">Membrane</keyword>
<gene>
    <name evidence="2" type="ORF">H2508_03680</name>
</gene>
<keyword evidence="3" id="KW-1185">Reference proteome</keyword>
<evidence type="ECO:0000313" key="3">
    <source>
        <dbReference type="Proteomes" id="UP000539350"/>
    </source>
</evidence>
<dbReference type="Pfam" id="PF11174">
    <property type="entry name" value="DUF2970"/>
    <property type="match status" value="1"/>
</dbReference>
<dbReference type="AlphaFoldDB" id="A0A7W2YJE1"/>
<organism evidence="2 3">
    <name type="scientific">Sediminihaliea albiluteola</name>
    <dbReference type="NCBI Taxonomy" id="2758564"/>
    <lineage>
        <taxon>Bacteria</taxon>
        <taxon>Pseudomonadati</taxon>
        <taxon>Pseudomonadota</taxon>
        <taxon>Gammaproteobacteria</taxon>
        <taxon>Cellvibrionales</taxon>
        <taxon>Halieaceae</taxon>
        <taxon>Sediminihaliea</taxon>
    </lineage>
</organism>
<reference evidence="2 3" key="1">
    <citation type="submission" date="2020-07" db="EMBL/GenBank/DDBJ databases">
        <title>Halieaceae bacterium, F7430, whole genome shotgun sequencing project.</title>
        <authorList>
            <person name="Jiang S."/>
            <person name="Liu Z.W."/>
            <person name="Du Z.J."/>
        </authorList>
    </citation>
    <scope>NUCLEOTIDE SEQUENCE [LARGE SCALE GENOMIC DNA]</scope>
    <source>
        <strain evidence="2 3">F7430</strain>
    </source>
</reference>
<keyword evidence="1" id="KW-1133">Transmembrane helix</keyword>
<evidence type="ECO:0000313" key="2">
    <source>
        <dbReference type="EMBL" id="MBA6412203.1"/>
    </source>
</evidence>